<evidence type="ECO:0000259" key="2">
    <source>
        <dbReference type="PROSITE" id="PS50125"/>
    </source>
</evidence>
<feature type="transmembrane region" description="Helical" evidence="1">
    <location>
        <begin position="51"/>
        <end position="68"/>
    </location>
</feature>
<dbReference type="CDD" id="cd07302">
    <property type="entry name" value="CHD"/>
    <property type="match status" value="1"/>
</dbReference>
<dbReference type="Gene3D" id="3.30.70.1230">
    <property type="entry name" value="Nucleotide cyclase"/>
    <property type="match status" value="1"/>
</dbReference>
<dbReference type="OrthoDB" id="9789782at2"/>
<comment type="caution">
    <text evidence="3">The sequence shown here is derived from an EMBL/GenBank/DDBJ whole genome shotgun (WGS) entry which is preliminary data.</text>
</comment>
<dbReference type="EMBL" id="VZZK01000003">
    <property type="protein sequence ID" value="KAB1080857.1"/>
    <property type="molecule type" value="Genomic_DNA"/>
</dbReference>
<dbReference type="SMART" id="SM00044">
    <property type="entry name" value="CYCc"/>
    <property type="match status" value="1"/>
</dbReference>
<keyword evidence="4" id="KW-1185">Reference proteome</keyword>
<name>A0A6L3TAD5_9HYPH</name>
<dbReference type="GO" id="GO:0004016">
    <property type="term" value="F:adenylate cyclase activity"/>
    <property type="evidence" value="ECO:0007669"/>
    <property type="project" value="UniProtKB-ARBA"/>
</dbReference>
<reference evidence="3 4" key="1">
    <citation type="submission" date="2019-09" db="EMBL/GenBank/DDBJ databases">
        <title>YIM 48816 draft genome.</title>
        <authorList>
            <person name="Jiang L."/>
        </authorList>
    </citation>
    <scope>NUCLEOTIDE SEQUENCE [LARGE SCALE GENOMIC DNA]</scope>
    <source>
        <strain evidence="3 4">YIM 48816</strain>
    </source>
</reference>
<sequence>MRNFGISAAQSETRSDCSSRVGESKHMIMSSDWCRDGSNERSGSAASDTNSTIILTAAALAALTVFALDTWVSVRDAVAVLYVLVVLTTVTLYRRSYVVIVTGACVALTLLSYAITHGGEAEPAASIRMLVSILSILITAMLVMKVVSTTYTLRQTERRQANLSRFFSPQLVDQIAEADVPLSQSRHQSASIMFVDMVGFTSYCDRMSPEAVVEMLRDILKILGDCVFARNGTIDKFTGDGVMAVFGLPFPSQSDGTNAALCALEILEVVETWNTRAGRKGSLKIQVGVGIHYGDVVQADVGSEQRLELTTFGDAVNVACRVEAFTRQLDASVLVTKSFVALLEREGAEALVAEFHDLGRHQLRGRTDLTHLFGKRRQAAAAG</sequence>
<feature type="domain" description="Guanylate cyclase" evidence="2">
    <location>
        <begin position="191"/>
        <end position="323"/>
    </location>
</feature>
<dbReference type="InterPro" id="IPR001054">
    <property type="entry name" value="A/G_cyclase"/>
</dbReference>
<dbReference type="InterPro" id="IPR029787">
    <property type="entry name" value="Nucleotide_cyclase"/>
</dbReference>
<evidence type="ECO:0000256" key="1">
    <source>
        <dbReference type="SAM" id="Phobius"/>
    </source>
</evidence>
<dbReference type="PROSITE" id="PS50125">
    <property type="entry name" value="GUANYLATE_CYCLASE_2"/>
    <property type="match status" value="1"/>
</dbReference>
<dbReference type="PANTHER" id="PTHR43081:SF1">
    <property type="entry name" value="ADENYLATE CYCLASE, TERMINAL-DIFFERENTIATION SPECIFIC"/>
    <property type="match status" value="1"/>
</dbReference>
<dbReference type="InterPro" id="IPR050697">
    <property type="entry name" value="Adenylyl/Guanylyl_Cyclase_3/4"/>
</dbReference>
<dbReference type="GO" id="GO:0009190">
    <property type="term" value="P:cyclic nucleotide biosynthetic process"/>
    <property type="evidence" value="ECO:0007669"/>
    <property type="project" value="InterPro"/>
</dbReference>
<proteinExistence type="predicted"/>
<protein>
    <submittedName>
        <fullName evidence="3">Adenylate/guanylate cyclase domain-containing protein</fullName>
    </submittedName>
</protein>
<dbReference type="Pfam" id="PF00211">
    <property type="entry name" value="Guanylate_cyc"/>
    <property type="match status" value="1"/>
</dbReference>
<dbReference type="AlphaFoldDB" id="A0A6L3TAD5"/>
<feature type="transmembrane region" description="Helical" evidence="1">
    <location>
        <begin position="127"/>
        <end position="148"/>
    </location>
</feature>
<dbReference type="GO" id="GO:0035556">
    <property type="term" value="P:intracellular signal transduction"/>
    <property type="evidence" value="ECO:0007669"/>
    <property type="project" value="InterPro"/>
</dbReference>
<accession>A0A6L3TAD5</accession>
<evidence type="ECO:0000313" key="4">
    <source>
        <dbReference type="Proteomes" id="UP000474159"/>
    </source>
</evidence>
<keyword evidence="1" id="KW-1133">Transmembrane helix</keyword>
<keyword evidence="1" id="KW-0812">Transmembrane</keyword>
<feature type="transmembrane region" description="Helical" evidence="1">
    <location>
        <begin position="97"/>
        <end position="115"/>
    </location>
</feature>
<keyword evidence="1" id="KW-0472">Membrane</keyword>
<dbReference type="SUPFAM" id="SSF55073">
    <property type="entry name" value="Nucleotide cyclase"/>
    <property type="match status" value="1"/>
</dbReference>
<organism evidence="3 4">
    <name type="scientific">Methylobacterium soli</name>
    <dbReference type="NCBI Taxonomy" id="553447"/>
    <lineage>
        <taxon>Bacteria</taxon>
        <taxon>Pseudomonadati</taxon>
        <taxon>Pseudomonadota</taxon>
        <taxon>Alphaproteobacteria</taxon>
        <taxon>Hyphomicrobiales</taxon>
        <taxon>Methylobacteriaceae</taxon>
        <taxon>Methylobacterium</taxon>
    </lineage>
</organism>
<dbReference type="PANTHER" id="PTHR43081">
    <property type="entry name" value="ADENYLATE CYCLASE, TERMINAL-DIFFERENTIATION SPECIFIC-RELATED"/>
    <property type="match status" value="1"/>
</dbReference>
<dbReference type="Proteomes" id="UP000474159">
    <property type="component" value="Unassembled WGS sequence"/>
</dbReference>
<evidence type="ECO:0000313" key="3">
    <source>
        <dbReference type="EMBL" id="KAB1080857.1"/>
    </source>
</evidence>
<gene>
    <name evidence="3" type="ORF">F6X53_03940</name>
</gene>